<dbReference type="EMBL" id="SMLD01000068">
    <property type="protein sequence ID" value="TDE45187.1"/>
    <property type="molecule type" value="Genomic_DNA"/>
</dbReference>
<keyword evidence="5" id="KW-1185">Reference proteome</keyword>
<evidence type="ECO:0000259" key="3">
    <source>
        <dbReference type="Pfam" id="PF13193"/>
    </source>
</evidence>
<accession>A0A4R5F999</accession>
<keyword evidence="4" id="KW-0436">Ligase</keyword>
<protein>
    <submittedName>
        <fullName evidence="4">Acid--CoA ligase</fullName>
    </submittedName>
</protein>
<dbReference type="SUPFAM" id="SSF56801">
    <property type="entry name" value="Acetyl-CoA synthetase-like"/>
    <property type="match status" value="1"/>
</dbReference>
<dbReference type="InterPro" id="IPR042099">
    <property type="entry name" value="ANL_N_sf"/>
</dbReference>
<dbReference type="Pfam" id="PF13193">
    <property type="entry name" value="AMP-binding_C"/>
    <property type="match status" value="1"/>
</dbReference>
<gene>
    <name evidence="4" type="ORF">E1295_24505</name>
</gene>
<dbReference type="PANTHER" id="PTHR43201:SF32">
    <property type="entry name" value="2-SUCCINYLBENZOATE--COA LIGASE, CHLOROPLASTIC_PEROXISOMAL"/>
    <property type="match status" value="1"/>
</dbReference>
<dbReference type="PANTHER" id="PTHR43201">
    <property type="entry name" value="ACYL-COA SYNTHETASE"/>
    <property type="match status" value="1"/>
</dbReference>
<dbReference type="InterPro" id="IPR045851">
    <property type="entry name" value="AMP-bd_C_sf"/>
</dbReference>
<reference evidence="4 5" key="1">
    <citation type="submission" date="2019-03" db="EMBL/GenBank/DDBJ databases">
        <title>Draft genome sequences of novel Actinobacteria.</title>
        <authorList>
            <person name="Sahin N."/>
            <person name="Ay H."/>
            <person name="Saygin H."/>
        </authorList>
    </citation>
    <scope>NUCLEOTIDE SEQUENCE [LARGE SCALE GENOMIC DNA]</scope>
    <source>
        <strain evidence="4 5">6K102</strain>
    </source>
</reference>
<evidence type="ECO:0000313" key="5">
    <source>
        <dbReference type="Proteomes" id="UP000295136"/>
    </source>
</evidence>
<sequence length="493" mass="53884">MELLEANPPEPYVRSMARLADDDPDFVAIVHEDRTITRRELERQSNRLARVLRDRGVRHGDYAAIALPNGIGFFVAFWATLKVGGVPIPLSYRLPRTERQAILDLANPALLIGVDPADHPGHAALPAEFVPDASVSDEPLPEVVSPSWKAPTSGGSTGRPKLIRITAPAHGAPALNRALWGLEPTDVQAVVAPLYHNAALQFATAGQMLGQRLVVLTRFDPEQTLRAIERHRVSWMMTVPTMLQRMYRVIEAGGEYDLGSLRALWHSSAPCPPWLKAAWIDLVGADKVYEVYAGTESIATTVITGTEWLEHPGSVGRPTVGDMKIVGNDGEELPRGAVGEIYMRGLEGAGPSYEYVGAERKPRDGWDSLGDLGWMDDDGYLYITDRRADLIVAGGANIYPAEVESAIDRHPKVVSSVVVGLSDPDLGQRVHAVVHAQQGTTAEELLEFLADHLVRYKIPRSIEITGQPLRDESGKVRRSQVRDAASGRTQSRA</sequence>
<dbReference type="InterPro" id="IPR025110">
    <property type="entry name" value="AMP-bd_C"/>
</dbReference>
<dbReference type="GO" id="GO:0006631">
    <property type="term" value="P:fatty acid metabolic process"/>
    <property type="evidence" value="ECO:0007669"/>
    <property type="project" value="TreeGrafter"/>
</dbReference>
<feature type="domain" description="AMP-binding enzyme C-terminal" evidence="3">
    <location>
        <begin position="402"/>
        <end position="475"/>
    </location>
</feature>
<evidence type="ECO:0000256" key="1">
    <source>
        <dbReference type="SAM" id="MobiDB-lite"/>
    </source>
</evidence>
<organism evidence="4 5">
    <name type="scientific">Nonomuraea mesophila</name>
    <dbReference type="NCBI Taxonomy" id="2530382"/>
    <lineage>
        <taxon>Bacteria</taxon>
        <taxon>Bacillati</taxon>
        <taxon>Actinomycetota</taxon>
        <taxon>Actinomycetes</taxon>
        <taxon>Streptosporangiales</taxon>
        <taxon>Streptosporangiaceae</taxon>
        <taxon>Nonomuraea</taxon>
    </lineage>
</organism>
<comment type="caution">
    <text evidence="4">The sequence shown here is derived from an EMBL/GenBank/DDBJ whole genome shotgun (WGS) entry which is preliminary data.</text>
</comment>
<proteinExistence type="predicted"/>
<evidence type="ECO:0000259" key="2">
    <source>
        <dbReference type="Pfam" id="PF00501"/>
    </source>
</evidence>
<dbReference type="InterPro" id="IPR000873">
    <property type="entry name" value="AMP-dep_synth/lig_dom"/>
</dbReference>
<dbReference type="AlphaFoldDB" id="A0A4R5F999"/>
<feature type="region of interest" description="Disordered" evidence="1">
    <location>
        <begin position="469"/>
        <end position="493"/>
    </location>
</feature>
<dbReference type="Pfam" id="PF00501">
    <property type="entry name" value="AMP-binding"/>
    <property type="match status" value="1"/>
</dbReference>
<feature type="domain" description="AMP-dependent synthetase/ligase" evidence="2">
    <location>
        <begin position="20"/>
        <end position="345"/>
    </location>
</feature>
<dbReference type="Proteomes" id="UP000295136">
    <property type="component" value="Unassembled WGS sequence"/>
</dbReference>
<evidence type="ECO:0000313" key="4">
    <source>
        <dbReference type="EMBL" id="TDE45187.1"/>
    </source>
</evidence>
<dbReference type="Gene3D" id="3.40.50.12780">
    <property type="entry name" value="N-terminal domain of ligase-like"/>
    <property type="match status" value="1"/>
</dbReference>
<dbReference type="GO" id="GO:0031956">
    <property type="term" value="F:medium-chain fatty acid-CoA ligase activity"/>
    <property type="evidence" value="ECO:0007669"/>
    <property type="project" value="TreeGrafter"/>
</dbReference>
<name>A0A4R5F999_9ACTN</name>
<dbReference type="Gene3D" id="3.30.300.30">
    <property type="match status" value="1"/>
</dbReference>